<sequence precursor="true">MNYPSQRSGNTRGWCFSIPSRAFTLIELLVVIAIIAILAAMLLPSLAKSKGKAESIACNSNIKQLSLAWFLYADDNYDLLVNNHGKPETTARRDTWANNVEDWDNSDDNTNTIYLTETKFGPYDNRSPKIYKCPSDREPAANGQRIRSMSMNAMVGDPGELTNRFNSLYQQFFKMPEIQSPSGVFVFLDEHPDTINDGFFVNGLDDYQWGNLPASYHNGGANFSFADGHTEQHHWLVADTMRPPTKGAVGGIIPASPVTDFEWLKQRTTYKR</sequence>
<dbReference type="OrthoDB" id="258730at2"/>
<dbReference type="Pfam" id="PF07963">
    <property type="entry name" value="N_methyl"/>
    <property type="match status" value="1"/>
</dbReference>
<reference evidence="3 4" key="1">
    <citation type="journal article" date="2011" name="J. Bacteriol.">
        <title>Genome sequence of 'Pedosphaera parvula' Ellin514, an aerobic Verrucomicrobial isolate from pasture soil.</title>
        <authorList>
            <person name="Kant R."/>
            <person name="van Passel M.W."/>
            <person name="Sangwan P."/>
            <person name="Palva A."/>
            <person name="Lucas S."/>
            <person name="Copeland A."/>
            <person name="Lapidus A."/>
            <person name="Glavina Del Rio T."/>
            <person name="Dalin E."/>
            <person name="Tice H."/>
            <person name="Bruce D."/>
            <person name="Goodwin L."/>
            <person name="Pitluck S."/>
            <person name="Chertkov O."/>
            <person name="Larimer F.W."/>
            <person name="Land M.L."/>
            <person name="Hauser L."/>
            <person name="Brettin T.S."/>
            <person name="Detter J.C."/>
            <person name="Han S."/>
            <person name="de Vos W.M."/>
            <person name="Janssen P.H."/>
            <person name="Smidt H."/>
        </authorList>
    </citation>
    <scope>NUCLEOTIDE SEQUENCE [LARGE SCALE GENOMIC DNA]</scope>
    <source>
        <strain evidence="3 4">Ellin514</strain>
    </source>
</reference>
<dbReference type="PANTHER" id="PTHR30093:SF2">
    <property type="entry name" value="TYPE II SECRETION SYSTEM PROTEIN H"/>
    <property type="match status" value="1"/>
</dbReference>
<feature type="transmembrane region" description="Helical" evidence="2">
    <location>
        <begin position="22"/>
        <end position="43"/>
    </location>
</feature>
<dbReference type="STRING" id="320771.Cflav_PD6053"/>
<evidence type="ECO:0000313" key="3">
    <source>
        <dbReference type="EMBL" id="EEF63418.1"/>
    </source>
</evidence>
<dbReference type="InterPro" id="IPR027558">
    <property type="entry name" value="Pre_pil_HX9DG_C"/>
</dbReference>
<evidence type="ECO:0000256" key="2">
    <source>
        <dbReference type="SAM" id="Phobius"/>
    </source>
</evidence>
<dbReference type="InterPro" id="IPR045584">
    <property type="entry name" value="Pilin-like"/>
</dbReference>
<dbReference type="PRINTS" id="PR00813">
    <property type="entry name" value="BCTERIALGSPG"/>
</dbReference>
<evidence type="ECO:0008006" key="5">
    <source>
        <dbReference type="Google" id="ProtNLM"/>
    </source>
</evidence>
<dbReference type="InterPro" id="IPR012902">
    <property type="entry name" value="N_methyl_site"/>
</dbReference>
<protein>
    <recommendedName>
        <fullName evidence="5">Prepilin-type cleavage/methylation domain-containing protein</fullName>
    </recommendedName>
</protein>
<organism evidence="3 4">
    <name type="scientific">Pedosphaera parvula (strain Ellin514)</name>
    <dbReference type="NCBI Taxonomy" id="320771"/>
    <lineage>
        <taxon>Bacteria</taxon>
        <taxon>Pseudomonadati</taxon>
        <taxon>Verrucomicrobiota</taxon>
        <taxon>Pedosphaerae</taxon>
        <taxon>Pedosphaerales</taxon>
        <taxon>Pedosphaeraceae</taxon>
        <taxon>Pedosphaera</taxon>
    </lineage>
</organism>
<proteinExistence type="predicted"/>
<dbReference type="Gene3D" id="3.30.700.10">
    <property type="entry name" value="Glycoprotein, Type 4 Pilin"/>
    <property type="match status" value="1"/>
</dbReference>
<gene>
    <name evidence="3" type="ORF">Cflav_PD6053</name>
</gene>
<name>B9XA77_PEDPL</name>
<dbReference type="RefSeq" id="WP_007412725.1">
    <property type="nucleotide sequence ID" value="NZ_ABOX02000001.1"/>
</dbReference>
<evidence type="ECO:0000313" key="4">
    <source>
        <dbReference type="Proteomes" id="UP000003688"/>
    </source>
</evidence>
<dbReference type="NCBIfam" id="TIGR04294">
    <property type="entry name" value="pre_pil_HX9DG"/>
    <property type="match status" value="1"/>
</dbReference>
<dbReference type="SUPFAM" id="SSF54523">
    <property type="entry name" value="Pili subunits"/>
    <property type="match status" value="1"/>
</dbReference>
<keyword evidence="4" id="KW-1185">Reference proteome</keyword>
<keyword evidence="2" id="KW-0812">Transmembrane</keyword>
<keyword evidence="1" id="KW-0488">Methylation</keyword>
<dbReference type="NCBIfam" id="TIGR02532">
    <property type="entry name" value="IV_pilin_GFxxxE"/>
    <property type="match status" value="1"/>
</dbReference>
<dbReference type="GO" id="GO:0015628">
    <property type="term" value="P:protein secretion by the type II secretion system"/>
    <property type="evidence" value="ECO:0007669"/>
    <property type="project" value="InterPro"/>
</dbReference>
<evidence type="ECO:0000256" key="1">
    <source>
        <dbReference type="ARBA" id="ARBA00022481"/>
    </source>
</evidence>
<dbReference type="AlphaFoldDB" id="B9XA77"/>
<keyword evidence="2" id="KW-1133">Transmembrane helix</keyword>
<keyword evidence="2" id="KW-0472">Membrane</keyword>
<dbReference type="Proteomes" id="UP000003688">
    <property type="component" value="Unassembled WGS sequence"/>
</dbReference>
<accession>B9XA77</accession>
<dbReference type="InterPro" id="IPR000983">
    <property type="entry name" value="Bac_GSPG_pilin"/>
</dbReference>
<dbReference type="EMBL" id="ABOX02000001">
    <property type="protein sequence ID" value="EEF63418.1"/>
    <property type="molecule type" value="Genomic_DNA"/>
</dbReference>
<comment type="caution">
    <text evidence="3">The sequence shown here is derived from an EMBL/GenBank/DDBJ whole genome shotgun (WGS) entry which is preliminary data.</text>
</comment>
<dbReference type="PANTHER" id="PTHR30093">
    <property type="entry name" value="GENERAL SECRETION PATHWAY PROTEIN G"/>
    <property type="match status" value="1"/>
</dbReference>
<dbReference type="GO" id="GO:0015627">
    <property type="term" value="C:type II protein secretion system complex"/>
    <property type="evidence" value="ECO:0007669"/>
    <property type="project" value="InterPro"/>
</dbReference>